<evidence type="ECO:0000256" key="4">
    <source>
        <dbReference type="ARBA" id="ARBA00023136"/>
    </source>
</evidence>
<evidence type="ECO:0000256" key="3">
    <source>
        <dbReference type="ARBA" id="ARBA00022989"/>
    </source>
</evidence>
<dbReference type="PANTHER" id="PTHR12591">
    <property type="entry name" value="GLUCOSE-6-PHOSPHATASE"/>
    <property type="match status" value="1"/>
</dbReference>
<dbReference type="PIRSF" id="PIRSF000905">
    <property type="entry name" value="Glucose-6-phosphatase"/>
    <property type="match status" value="1"/>
</dbReference>
<protein>
    <submittedName>
        <fullName evidence="7">Glucose-6-phosphatase-like 1</fullName>
    </submittedName>
</protein>
<accession>A0A8J5N1J3</accession>
<evidence type="ECO:0000259" key="6">
    <source>
        <dbReference type="SMART" id="SM00014"/>
    </source>
</evidence>
<evidence type="ECO:0000313" key="8">
    <source>
        <dbReference type="Proteomes" id="UP000747542"/>
    </source>
</evidence>
<gene>
    <name evidence="7" type="primary">G6PC-L1</name>
    <name evidence="7" type="ORF">Hamer_G014642</name>
</gene>
<dbReference type="Pfam" id="PF01569">
    <property type="entry name" value="PAP2"/>
    <property type="match status" value="1"/>
</dbReference>
<feature type="domain" description="Phosphatidic acid phosphatase type 2/haloperoxidase" evidence="6">
    <location>
        <begin position="57"/>
        <end position="198"/>
    </location>
</feature>
<dbReference type="InterPro" id="IPR000326">
    <property type="entry name" value="PAP2/HPO"/>
</dbReference>
<sequence length="361" mass="40366">MESLVDTYHQWGAELISTMQRTFPGSALFFMKVSDAGDPSLAFTFYFPLVVALHAGIGVRLMWSIIFCEWSNMILKWVMAGDRPYWWVHETKLYAHRVPPYVHQFPGTCETGPGMPSGHAKLNAAMFYVLASAFCELVVKRTSLHSTKQQRWACRGIWAAYGVWLVLVVVSRTYMAAHFPHQCVAGALIGLMIAVLVPHFPALQVLSRRKYLALTATIIVTVLGTYFSYKAMGGNVLWSLEKAVKWCVRREYIHVDSTPFYSFSRYSGVSLGLGLGLSSPMYKKANRARFSYKMILSLVIVSLAVSQAGVFAHKSLKPTMTGWYLAEFTLNAVVTFVLVAGLPHLVRVASKVAPGEKFKKK</sequence>
<proteinExistence type="predicted"/>
<organism evidence="7 8">
    <name type="scientific">Homarus americanus</name>
    <name type="common">American lobster</name>
    <dbReference type="NCBI Taxonomy" id="6706"/>
    <lineage>
        <taxon>Eukaryota</taxon>
        <taxon>Metazoa</taxon>
        <taxon>Ecdysozoa</taxon>
        <taxon>Arthropoda</taxon>
        <taxon>Crustacea</taxon>
        <taxon>Multicrustacea</taxon>
        <taxon>Malacostraca</taxon>
        <taxon>Eumalacostraca</taxon>
        <taxon>Eucarida</taxon>
        <taxon>Decapoda</taxon>
        <taxon>Pleocyemata</taxon>
        <taxon>Astacidea</taxon>
        <taxon>Nephropoidea</taxon>
        <taxon>Nephropidae</taxon>
        <taxon>Homarus</taxon>
    </lineage>
</organism>
<evidence type="ECO:0000256" key="5">
    <source>
        <dbReference type="SAM" id="Phobius"/>
    </source>
</evidence>
<keyword evidence="4 5" id="KW-0472">Membrane</keyword>
<feature type="transmembrane region" description="Helical" evidence="5">
    <location>
        <begin position="323"/>
        <end position="342"/>
    </location>
</feature>
<dbReference type="PANTHER" id="PTHR12591:SF0">
    <property type="entry name" value="FI19814P1"/>
    <property type="match status" value="1"/>
</dbReference>
<keyword evidence="8" id="KW-1185">Reference proteome</keyword>
<feature type="transmembrane region" description="Helical" evidence="5">
    <location>
        <begin position="294"/>
        <end position="311"/>
    </location>
</feature>
<dbReference type="GO" id="GO:0004346">
    <property type="term" value="F:glucose-6-phosphatase activity"/>
    <property type="evidence" value="ECO:0007669"/>
    <property type="project" value="TreeGrafter"/>
</dbReference>
<comment type="caution">
    <text evidence="7">The sequence shown here is derived from an EMBL/GenBank/DDBJ whole genome shotgun (WGS) entry which is preliminary data.</text>
</comment>
<evidence type="ECO:0000256" key="1">
    <source>
        <dbReference type="ARBA" id="ARBA00004141"/>
    </source>
</evidence>
<evidence type="ECO:0000313" key="7">
    <source>
        <dbReference type="EMBL" id="KAG7171520.1"/>
    </source>
</evidence>
<evidence type="ECO:0000256" key="2">
    <source>
        <dbReference type="ARBA" id="ARBA00022692"/>
    </source>
</evidence>
<feature type="transmembrane region" description="Helical" evidence="5">
    <location>
        <begin position="152"/>
        <end position="173"/>
    </location>
</feature>
<name>A0A8J5N1J3_HOMAM</name>
<dbReference type="InterPro" id="IPR016275">
    <property type="entry name" value="Glucose-6-phosphatase"/>
</dbReference>
<dbReference type="EMBL" id="JAHLQT010012015">
    <property type="protein sequence ID" value="KAG7171520.1"/>
    <property type="molecule type" value="Genomic_DNA"/>
</dbReference>
<dbReference type="SMART" id="SM00014">
    <property type="entry name" value="acidPPc"/>
    <property type="match status" value="1"/>
</dbReference>
<keyword evidence="2 5" id="KW-0812">Transmembrane</keyword>
<dbReference type="GO" id="GO:0016020">
    <property type="term" value="C:membrane"/>
    <property type="evidence" value="ECO:0007669"/>
    <property type="project" value="UniProtKB-SubCell"/>
</dbReference>
<reference evidence="7" key="1">
    <citation type="journal article" date="2021" name="Sci. Adv.">
        <title>The American lobster genome reveals insights on longevity, neural, and immune adaptations.</title>
        <authorList>
            <person name="Polinski J.M."/>
            <person name="Zimin A.V."/>
            <person name="Clark K.F."/>
            <person name="Kohn A.B."/>
            <person name="Sadowski N."/>
            <person name="Timp W."/>
            <person name="Ptitsyn A."/>
            <person name="Khanna P."/>
            <person name="Romanova D.Y."/>
            <person name="Williams P."/>
            <person name="Greenwood S.J."/>
            <person name="Moroz L.L."/>
            <person name="Walt D.R."/>
            <person name="Bodnar A.G."/>
        </authorList>
    </citation>
    <scope>NUCLEOTIDE SEQUENCE</scope>
    <source>
        <strain evidence="7">GMGI-L3</strain>
    </source>
</reference>
<comment type="subcellular location">
    <subcellularLocation>
        <location evidence="1">Membrane</location>
        <topology evidence="1">Multi-pass membrane protein</topology>
    </subcellularLocation>
</comment>
<feature type="transmembrane region" description="Helical" evidence="5">
    <location>
        <begin position="211"/>
        <end position="229"/>
    </location>
</feature>
<dbReference type="GO" id="GO:0051156">
    <property type="term" value="P:glucose 6-phosphate metabolic process"/>
    <property type="evidence" value="ECO:0007669"/>
    <property type="project" value="TreeGrafter"/>
</dbReference>
<dbReference type="AlphaFoldDB" id="A0A8J5N1J3"/>
<feature type="transmembrane region" description="Helical" evidence="5">
    <location>
        <begin position="41"/>
        <end position="63"/>
    </location>
</feature>
<feature type="transmembrane region" description="Helical" evidence="5">
    <location>
        <begin position="179"/>
        <end position="199"/>
    </location>
</feature>
<dbReference type="Proteomes" id="UP000747542">
    <property type="component" value="Unassembled WGS sequence"/>
</dbReference>
<dbReference type="GO" id="GO:0006094">
    <property type="term" value="P:gluconeogenesis"/>
    <property type="evidence" value="ECO:0007669"/>
    <property type="project" value="TreeGrafter"/>
</dbReference>
<dbReference type="OrthoDB" id="6416209at2759"/>
<feature type="transmembrane region" description="Helical" evidence="5">
    <location>
        <begin position="263"/>
        <end position="282"/>
    </location>
</feature>
<keyword evidence="3 5" id="KW-1133">Transmembrane helix</keyword>